<evidence type="ECO:0000313" key="2">
    <source>
        <dbReference type="EMBL" id="GMT00244.1"/>
    </source>
</evidence>
<gene>
    <name evidence="2" type="ORF">PENTCL1PPCAC_22418</name>
</gene>
<organism evidence="2 3">
    <name type="scientific">Pristionchus entomophagus</name>
    <dbReference type="NCBI Taxonomy" id="358040"/>
    <lineage>
        <taxon>Eukaryota</taxon>
        <taxon>Metazoa</taxon>
        <taxon>Ecdysozoa</taxon>
        <taxon>Nematoda</taxon>
        <taxon>Chromadorea</taxon>
        <taxon>Rhabditida</taxon>
        <taxon>Rhabditina</taxon>
        <taxon>Diplogasteromorpha</taxon>
        <taxon>Diplogasteroidea</taxon>
        <taxon>Neodiplogasteridae</taxon>
        <taxon>Pristionchus</taxon>
    </lineage>
</organism>
<dbReference type="InterPro" id="IPR056676">
    <property type="entry name" value="DUF7774"/>
</dbReference>
<reference evidence="2" key="1">
    <citation type="submission" date="2023-10" db="EMBL/GenBank/DDBJ databases">
        <title>Genome assembly of Pristionchus species.</title>
        <authorList>
            <person name="Yoshida K."/>
            <person name="Sommer R.J."/>
        </authorList>
    </citation>
    <scope>NUCLEOTIDE SEQUENCE</scope>
    <source>
        <strain evidence="2">RS0144</strain>
    </source>
</reference>
<dbReference type="PANTHER" id="PTHR38630">
    <property type="entry name" value="PROTEIN CBG12780"/>
    <property type="match status" value="1"/>
</dbReference>
<protein>
    <recommendedName>
        <fullName evidence="1">DUF7774 domain-containing protein</fullName>
    </recommendedName>
</protein>
<keyword evidence="3" id="KW-1185">Reference proteome</keyword>
<proteinExistence type="predicted"/>
<evidence type="ECO:0000313" key="3">
    <source>
        <dbReference type="Proteomes" id="UP001432027"/>
    </source>
</evidence>
<dbReference type="EMBL" id="BTSX01000005">
    <property type="protein sequence ID" value="GMT00244.1"/>
    <property type="molecule type" value="Genomic_DNA"/>
</dbReference>
<accession>A0AAV5U079</accession>
<feature type="non-terminal residue" evidence="2">
    <location>
        <position position="1"/>
    </location>
</feature>
<dbReference type="AlphaFoldDB" id="A0AAV5U079"/>
<dbReference type="PANTHER" id="PTHR38630:SF1">
    <property type="entry name" value="DEK_C DOMAIN-CONTAINING PROTEIN-RELATED"/>
    <property type="match status" value="1"/>
</dbReference>
<sequence length="75" mass="9041">LQRDTRNIQYARRLMEMLKRNNVFENALFHYQNESLRAHFTSGSRRLDKNTMDLLFKAADFVLDKIIYRGEESDE</sequence>
<comment type="caution">
    <text evidence="2">The sequence shown here is derived from an EMBL/GenBank/DDBJ whole genome shotgun (WGS) entry which is preliminary data.</text>
</comment>
<name>A0AAV5U079_9BILA</name>
<dbReference type="Proteomes" id="UP001432027">
    <property type="component" value="Unassembled WGS sequence"/>
</dbReference>
<feature type="domain" description="DUF7774" evidence="1">
    <location>
        <begin position="6"/>
        <end position="74"/>
    </location>
</feature>
<evidence type="ECO:0000259" key="1">
    <source>
        <dbReference type="Pfam" id="PF24983"/>
    </source>
</evidence>
<dbReference type="Pfam" id="PF24983">
    <property type="entry name" value="DUF7774"/>
    <property type="match status" value="1"/>
</dbReference>